<feature type="compositionally biased region" description="Basic and acidic residues" evidence="1">
    <location>
        <begin position="18"/>
        <end position="27"/>
    </location>
</feature>
<dbReference type="Proteomes" id="UP001163823">
    <property type="component" value="Chromosome 6"/>
</dbReference>
<dbReference type="AlphaFoldDB" id="A0AAD7PRP8"/>
<name>A0AAD7PRP8_QUISA</name>
<comment type="caution">
    <text evidence="3">The sequence shown here is derived from an EMBL/GenBank/DDBJ whole genome shotgun (WGS) entry which is preliminary data.</text>
</comment>
<feature type="compositionally biased region" description="Polar residues" evidence="1">
    <location>
        <begin position="33"/>
        <end position="43"/>
    </location>
</feature>
<organism evidence="3 4">
    <name type="scientific">Quillaja saponaria</name>
    <name type="common">Soap bark tree</name>
    <dbReference type="NCBI Taxonomy" id="32244"/>
    <lineage>
        <taxon>Eukaryota</taxon>
        <taxon>Viridiplantae</taxon>
        <taxon>Streptophyta</taxon>
        <taxon>Embryophyta</taxon>
        <taxon>Tracheophyta</taxon>
        <taxon>Spermatophyta</taxon>
        <taxon>Magnoliopsida</taxon>
        <taxon>eudicotyledons</taxon>
        <taxon>Gunneridae</taxon>
        <taxon>Pentapetalae</taxon>
        <taxon>rosids</taxon>
        <taxon>fabids</taxon>
        <taxon>Fabales</taxon>
        <taxon>Quillajaceae</taxon>
        <taxon>Quillaja</taxon>
    </lineage>
</organism>
<feature type="domain" description="DNA mismatch repair protein Mlh1 C-terminal" evidence="2">
    <location>
        <begin position="25"/>
        <end position="105"/>
    </location>
</feature>
<proteinExistence type="predicted"/>
<evidence type="ECO:0000256" key="1">
    <source>
        <dbReference type="SAM" id="MobiDB-lite"/>
    </source>
</evidence>
<feature type="region of interest" description="Disordered" evidence="1">
    <location>
        <begin position="1"/>
        <end position="51"/>
    </location>
</feature>
<evidence type="ECO:0000313" key="3">
    <source>
        <dbReference type="EMBL" id="KAJ7964619.1"/>
    </source>
</evidence>
<keyword evidence="4" id="KW-1185">Reference proteome</keyword>
<evidence type="ECO:0000313" key="4">
    <source>
        <dbReference type="Proteomes" id="UP001163823"/>
    </source>
</evidence>
<dbReference type="InterPro" id="IPR032189">
    <property type="entry name" value="Mlh1_C"/>
</dbReference>
<dbReference type="EMBL" id="JARAOO010000006">
    <property type="protein sequence ID" value="KAJ7964619.1"/>
    <property type="molecule type" value="Genomic_DNA"/>
</dbReference>
<gene>
    <name evidence="3" type="ORF">O6P43_014406</name>
</gene>
<dbReference type="KEGG" id="qsa:O6P43_014406"/>
<sequence length="105" mass="11929">MHQPMLPNPYGDGLQFYNERKPFKNSEDDVDHSGSTGTDATTENEVEHGLLSEAETAWAQRERSIQHVLFPPLRLFFKPPTGMATNGTFVQVASLENLYKIFERC</sequence>
<reference evidence="3" key="1">
    <citation type="journal article" date="2023" name="Science">
        <title>Elucidation of the pathway for biosynthesis of saponin adjuvants from the soapbark tree.</title>
        <authorList>
            <person name="Reed J."/>
            <person name="Orme A."/>
            <person name="El-Demerdash A."/>
            <person name="Owen C."/>
            <person name="Martin L.B.B."/>
            <person name="Misra R.C."/>
            <person name="Kikuchi S."/>
            <person name="Rejzek M."/>
            <person name="Martin A.C."/>
            <person name="Harkess A."/>
            <person name="Leebens-Mack J."/>
            <person name="Louveau T."/>
            <person name="Stephenson M.J."/>
            <person name="Osbourn A."/>
        </authorList>
    </citation>
    <scope>NUCLEOTIDE SEQUENCE</scope>
    <source>
        <strain evidence="3">S10</strain>
    </source>
</reference>
<accession>A0AAD7PRP8</accession>
<evidence type="ECO:0000259" key="2">
    <source>
        <dbReference type="Pfam" id="PF16413"/>
    </source>
</evidence>
<protein>
    <submittedName>
        <fullName evidence="3">DNA mismatch repair protein MLH1</fullName>
    </submittedName>
</protein>
<dbReference type="Pfam" id="PF16413">
    <property type="entry name" value="Mlh1_C"/>
    <property type="match status" value="1"/>
</dbReference>